<dbReference type="NCBIfam" id="TIGR00916">
    <property type="entry name" value="2A0604s01"/>
    <property type="match status" value="1"/>
</dbReference>
<dbReference type="GO" id="GO:0043952">
    <property type="term" value="P:protein transport by the Sec complex"/>
    <property type="evidence" value="ECO:0007669"/>
    <property type="project" value="UniProtKB-UniRule"/>
</dbReference>
<dbReference type="HAMAP" id="MF_01464_B">
    <property type="entry name" value="SecF_B"/>
    <property type="match status" value="1"/>
</dbReference>
<dbReference type="InterPro" id="IPR005665">
    <property type="entry name" value="SecF_bac"/>
</dbReference>
<keyword evidence="5 9" id="KW-0653">Protein transport</keyword>
<feature type="domain" description="Protein export membrane protein SecD/SecF C-terminal" evidence="10">
    <location>
        <begin position="113"/>
        <end position="291"/>
    </location>
</feature>
<evidence type="ECO:0000259" key="10">
    <source>
        <dbReference type="Pfam" id="PF02355"/>
    </source>
</evidence>
<keyword evidence="7 9" id="KW-0811">Translocation</keyword>
<feature type="transmembrane region" description="Helical" evidence="9">
    <location>
        <begin position="241"/>
        <end position="258"/>
    </location>
</feature>
<reference evidence="11 12" key="1">
    <citation type="submission" date="2017-09" db="EMBL/GenBank/DDBJ databases">
        <title>Genomics of the genus Arcobacter.</title>
        <authorList>
            <person name="Perez-Cataluna A."/>
            <person name="Figueras M.J."/>
            <person name="Salas-Masso N."/>
        </authorList>
    </citation>
    <scope>NUCLEOTIDE SEQUENCE [LARGE SCALE GENOMIC DNA]</scope>
    <source>
        <strain evidence="11 12">DSM 18005</strain>
    </source>
</reference>
<dbReference type="NCBIfam" id="TIGR00966">
    <property type="entry name" value="transloc_SecF"/>
    <property type="match status" value="1"/>
</dbReference>
<comment type="function">
    <text evidence="9">Part of the Sec protein translocase complex. Interacts with the SecYEG preprotein conducting channel. SecDF uses the proton motive force (PMF) to complete protein translocation after the ATP-dependent function of SecA.</text>
</comment>
<dbReference type="Pfam" id="PF02355">
    <property type="entry name" value="SecD_SecF_C"/>
    <property type="match status" value="1"/>
</dbReference>
<protein>
    <recommendedName>
        <fullName evidence="9">Protein-export membrane protein SecF</fullName>
    </recommendedName>
</protein>
<dbReference type="SUPFAM" id="SSF82866">
    <property type="entry name" value="Multidrug efflux transporter AcrB transmembrane domain"/>
    <property type="match status" value="1"/>
</dbReference>
<evidence type="ECO:0000313" key="12">
    <source>
        <dbReference type="Proteomes" id="UP000233248"/>
    </source>
</evidence>
<keyword evidence="12" id="KW-1185">Reference proteome</keyword>
<gene>
    <name evidence="9 11" type="primary">secF</name>
    <name evidence="11" type="ORF">CP960_01085</name>
</gene>
<sequence length="323" mass="35733">MEIFKSNKVYNFMGRRIPFLGLSSILFIASIVLLLVKGLNFGIDFAGGTIVQVKYEKAAPIPDIRDVLKTKPEYANAIISKFGSDKEVVIRLSGSSSDLSTDISDRIHKVLDPTGNFEIRRVDIVGPKVGGELREKGLMALSLSIFIILIYVSYRFEWRFAVASILALIHDITIALGAISLFSVEVNLDILAAILTILGYSLNDTIIVFDRIREGVQTSKETALKLIVNESVSRTLSRTTLTSLTTFFVVATLFAFGGEIIHGFAFTLLVGIIVGTYSSIFIAASFLVQLKFSIADFRAKEADKLKRQKEKEKLRAMYEKGTV</sequence>
<keyword evidence="2 9" id="KW-0813">Transport</keyword>
<dbReference type="AlphaFoldDB" id="A0A2N1J6A8"/>
<organism evidence="11 12">
    <name type="scientific">Malaciobacter halophilus</name>
    <dbReference type="NCBI Taxonomy" id="197482"/>
    <lineage>
        <taxon>Bacteria</taxon>
        <taxon>Pseudomonadati</taxon>
        <taxon>Campylobacterota</taxon>
        <taxon>Epsilonproteobacteria</taxon>
        <taxon>Campylobacterales</taxon>
        <taxon>Arcobacteraceae</taxon>
        <taxon>Malaciobacter</taxon>
    </lineage>
</organism>
<comment type="subunit">
    <text evidence="9">Forms a complex with SecD. Part of the essential Sec protein translocation apparatus which comprises SecA, SecYEG and auxiliary proteins SecDF. Other proteins may also be involved.</text>
</comment>
<keyword evidence="4 9" id="KW-0812">Transmembrane</keyword>
<name>A0A2N1J6A8_9BACT</name>
<dbReference type="GO" id="GO:0006605">
    <property type="term" value="P:protein targeting"/>
    <property type="evidence" value="ECO:0007669"/>
    <property type="project" value="UniProtKB-UniRule"/>
</dbReference>
<dbReference type="EMBL" id="NXIF01000005">
    <property type="protein sequence ID" value="PKI82085.1"/>
    <property type="molecule type" value="Genomic_DNA"/>
</dbReference>
<dbReference type="Pfam" id="PF07549">
    <property type="entry name" value="Sec_GG"/>
    <property type="match status" value="1"/>
</dbReference>
<comment type="caution">
    <text evidence="11">The sequence shown here is derived from an EMBL/GenBank/DDBJ whole genome shotgun (WGS) entry which is preliminary data.</text>
</comment>
<evidence type="ECO:0000256" key="1">
    <source>
        <dbReference type="ARBA" id="ARBA00004651"/>
    </source>
</evidence>
<comment type="subcellular location">
    <subcellularLocation>
        <location evidence="1 9">Cell membrane</location>
        <topology evidence="1 9">Multi-pass membrane protein</topology>
    </subcellularLocation>
</comment>
<dbReference type="InterPro" id="IPR055344">
    <property type="entry name" value="SecD_SecF_C_bact"/>
</dbReference>
<dbReference type="InterPro" id="IPR022813">
    <property type="entry name" value="SecD/SecF_arch_bac"/>
</dbReference>
<dbReference type="InterPro" id="IPR022645">
    <property type="entry name" value="SecD/SecF_bac"/>
</dbReference>
<dbReference type="GO" id="GO:0015450">
    <property type="term" value="F:protein-transporting ATPase activity"/>
    <property type="evidence" value="ECO:0007669"/>
    <property type="project" value="InterPro"/>
</dbReference>
<evidence type="ECO:0000256" key="6">
    <source>
        <dbReference type="ARBA" id="ARBA00022989"/>
    </source>
</evidence>
<dbReference type="Gene3D" id="1.20.1640.10">
    <property type="entry name" value="Multidrug efflux transporter AcrB transmembrane domain"/>
    <property type="match status" value="1"/>
</dbReference>
<evidence type="ECO:0000256" key="2">
    <source>
        <dbReference type="ARBA" id="ARBA00022448"/>
    </source>
</evidence>
<proteinExistence type="inferred from homology"/>
<evidence type="ECO:0000313" key="11">
    <source>
        <dbReference type="EMBL" id="PKI82085.1"/>
    </source>
</evidence>
<keyword evidence="8 9" id="KW-0472">Membrane</keyword>
<dbReference type="KEGG" id="ahs:AHALO_0456"/>
<feature type="transmembrane region" description="Helical" evidence="9">
    <location>
        <begin position="137"/>
        <end position="154"/>
    </location>
</feature>
<accession>A0A2N1J6A8</accession>
<feature type="transmembrane region" description="Helical" evidence="9">
    <location>
        <begin position="190"/>
        <end position="209"/>
    </location>
</feature>
<dbReference type="GO" id="GO:0005886">
    <property type="term" value="C:plasma membrane"/>
    <property type="evidence" value="ECO:0007669"/>
    <property type="project" value="UniProtKB-SubCell"/>
</dbReference>
<keyword evidence="3 9" id="KW-1003">Cell membrane</keyword>
<dbReference type="InterPro" id="IPR048634">
    <property type="entry name" value="SecD_SecF_C"/>
</dbReference>
<dbReference type="RefSeq" id="WP_101183366.1">
    <property type="nucleotide sequence ID" value="NZ_CP031218.1"/>
</dbReference>
<evidence type="ECO:0000256" key="7">
    <source>
        <dbReference type="ARBA" id="ARBA00023010"/>
    </source>
</evidence>
<evidence type="ECO:0000256" key="4">
    <source>
        <dbReference type="ARBA" id="ARBA00022692"/>
    </source>
</evidence>
<feature type="transmembrane region" description="Helical" evidence="9">
    <location>
        <begin position="161"/>
        <end position="184"/>
    </location>
</feature>
<evidence type="ECO:0000256" key="8">
    <source>
        <dbReference type="ARBA" id="ARBA00023136"/>
    </source>
</evidence>
<dbReference type="OrthoDB" id="9774769at2"/>
<keyword evidence="6 9" id="KW-1133">Transmembrane helix</keyword>
<evidence type="ECO:0000256" key="3">
    <source>
        <dbReference type="ARBA" id="ARBA00022475"/>
    </source>
</evidence>
<evidence type="ECO:0000256" key="5">
    <source>
        <dbReference type="ARBA" id="ARBA00022927"/>
    </source>
</evidence>
<feature type="transmembrane region" description="Helical" evidence="9">
    <location>
        <begin position="264"/>
        <end position="288"/>
    </location>
</feature>
<dbReference type="InterPro" id="IPR022646">
    <property type="entry name" value="SecD/SecF_CS"/>
</dbReference>
<dbReference type="PANTHER" id="PTHR30081:SF8">
    <property type="entry name" value="PROTEIN TRANSLOCASE SUBUNIT SECF"/>
    <property type="match status" value="1"/>
</dbReference>
<dbReference type="PANTHER" id="PTHR30081">
    <property type="entry name" value="PROTEIN-EXPORT MEMBRANE PROTEIN SEC"/>
    <property type="match status" value="1"/>
</dbReference>
<feature type="transmembrane region" description="Helical" evidence="9">
    <location>
        <begin position="17"/>
        <end position="36"/>
    </location>
</feature>
<dbReference type="PRINTS" id="PR01755">
    <property type="entry name" value="SECFTRNLCASE"/>
</dbReference>
<dbReference type="Proteomes" id="UP000233248">
    <property type="component" value="Unassembled WGS sequence"/>
</dbReference>
<evidence type="ECO:0000256" key="9">
    <source>
        <dbReference type="HAMAP-Rule" id="MF_01464"/>
    </source>
</evidence>
<dbReference type="GO" id="GO:0065002">
    <property type="term" value="P:intracellular protein transmembrane transport"/>
    <property type="evidence" value="ECO:0007669"/>
    <property type="project" value="UniProtKB-UniRule"/>
</dbReference>
<comment type="similarity">
    <text evidence="9">Belongs to the SecD/SecF family. SecF subfamily.</text>
</comment>